<dbReference type="AlphaFoldDB" id="A0AAD9NAA7"/>
<feature type="region of interest" description="Disordered" evidence="3">
    <location>
        <begin position="95"/>
        <end position="120"/>
    </location>
</feature>
<keyword evidence="7" id="KW-1185">Reference proteome</keyword>
<evidence type="ECO:0000256" key="1">
    <source>
        <dbReference type="ARBA" id="ARBA00004370"/>
    </source>
</evidence>
<dbReference type="GO" id="GO:0005886">
    <property type="term" value="C:plasma membrane"/>
    <property type="evidence" value="ECO:0007669"/>
    <property type="project" value="TreeGrafter"/>
</dbReference>
<dbReference type="InterPro" id="IPR051482">
    <property type="entry name" value="Cholesterol_transport"/>
</dbReference>
<gene>
    <name evidence="6" type="ORF">NP493_1683g00027</name>
</gene>
<feature type="domain" description="VASt" evidence="5">
    <location>
        <begin position="129"/>
        <end position="304"/>
    </location>
</feature>
<keyword evidence="2 4" id="KW-0472">Membrane</keyword>
<feature type="region of interest" description="Disordered" evidence="3">
    <location>
        <begin position="24"/>
        <end position="56"/>
    </location>
</feature>
<proteinExistence type="predicted"/>
<dbReference type="InterPro" id="IPR031968">
    <property type="entry name" value="VASt"/>
</dbReference>
<sequence length="482" mass="54329">MSSHPSMAMMVITRLTPKLRRRHKNHNGFHSAPASRATTPQPPDGTEANGGDMPRHTLHASMQNVAEAVTLNGNGGGTGDAPCTPPRVVRPLTLQVPDIDGSGGTSTNLITDQGDTTTDDDEEVLCEGHDHKNIQCLDEVFAIPIDKMFEILFSDSQLFRAFMEARKTSDLQMTTWTDPDSDGNRTRELKFTLALNYTLGPKCSYSHEKQTWYSLSRPGLSYLIDAEFFNSGIPYGENFYVINRYCLTRIGSQKCRLRVTSEINFRKKVWALVRNYIDKNATIGIMQNFEMLAAHLHRESECLSEAVPSSATGALNTAQPVRKKVLRKKRPTSTERMTKRMADISVTKHPQVSAPKGVLPPDEWVVKFNMDTLARIFCIVLVCLVIFNAVLFVKLRSLESMTCVAPFSRDNIFPDARDYPKSQEEWLQLLERQQFLHETEIKRWKEVLSVVIKLMDQMKLTLVELEQSITRTSTVESSPVGT</sequence>
<dbReference type="Pfam" id="PF16016">
    <property type="entry name" value="VASt"/>
    <property type="match status" value="1"/>
</dbReference>
<evidence type="ECO:0000259" key="5">
    <source>
        <dbReference type="PROSITE" id="PS51778"/>
    </source>
</evidence>
<comment type="subcellular location">
    <subcellularLocation>
        <location evidence="1">Membrane</location>
    </subcellularLocation>
</comment>
<keyword evidence="4" id="KW-1133">Transmembrane helix</keyword>
<dbReference type="GO" id="GO:0005789">
    <property type="term" value="C:endoplasmic reticulum membrane"/>
    <property type="evidence" value="ECO:0007669"/>
    <property type="project" value="TreeGrafter"/>
</dbReference>
<feature type="transmembrane region" description="Helical" evidence="4">
    <location>
        <begin position="373"/>
        <end position="393"/>
    </location>
</feature>
<name>A0AAD9NAA7_RIDPI</name>
<dbReference type="GO" id="GO:0140268">
    <property type="term" value="C:endoplasmic reticulum-plasma membrane contact site"/>
    <property type="evidence" value="ECO:0007669"/>
    <property type="project" value="TreeGrafter"/>
</dbReference>
<evidence type="ECO:0000256" key="4">
    <source>
        <dbReference type="SAM" id="Phobius"/>
    </source>
</evidence>
<dbReference type="PROSITE" id="PS51778">
    <property type="entry name" value="VAST"/>
    <property type="match status" value="1"/>
</dbReference>
<dbReference type="PANTHER" id="PTHR23319">
    <property type="entry name" value="GRAM DOMAIN CONTAINING 1B, ISOFORM E"/>
    <property type="match status" value="1"/>
</dbReference>
<keyword evidence="4" id="KW-0812">Transmembrane</keyword>
<evidence type="ECO:0000313" key="6">
    <source>
        <dbReference type="EMBL" id="KAK2159864.1"/>
    </source>
</evidence>
<evidence type="ECO:0000256" key="3">
    <source>
        <dbReference type="SAM" id="MobiDB-lite"/>
    </source>
</evidence>
<organism evidence="6 7">
    <name type="scientific">Ridgeia piscesae</name>
    <name type="common">Tubeworm</name>
    <dbReference type="NCBI Taxonomy" id="27915"/>
    <lineage>
        <taxon>Eukaryota</taxon>
        <taxon>Metazoa</taxon>
        <taxon>Spiralia</taxon>
        <taxon>Lophotrochozoa</taxon>
        <taxon>Annelida</taxon>
        <taxon>Polychaeta</taxon>
        <taxon>Sedentaria</taxon>
        <taxon>Canalipalpata</taxon>
        <taxon>Sabellida</taxon>
        <taxon>Siboglinidae</taxon>
        <taxon>Ridgeia</taxon>
    </lineage>
</organism>
<dbReference type="GO" id="GO:0120015">
    <property type="term" value="F:sterol transfer activity"/>
    <property type="evidence" value="ECO:0007669"/>
    <property type="project" value="TreeGrafter"/>
</dbReference>
<dbReference type="EMBL" id="JAODUO010001684">
    <property type="protein sequence ID" value="KAK2159864.1"/>
    <property type="molecule type" value="Genomic_DNA"/>
</dbReference>
<reference evidence="6" key="1">
    <citation type="journal article" date="2023" name="Mol. Biol. Evol.">
        <title>Third-Generation Sequencing Reveals the Adaptive Role of the Epigenome in Three Deep-Sea Polychaetes.</title>
        <authorList>
            <person name="Perez M."/>
            <person name="Aroh O."/>
            <person name="Sun Y."/>
            <person name="Lan Y."/>
            <person name="Juniper S.K."/>
            <person name="Young C.R."/>
            <person name="Angers B."/>
            <person name="Qian P.Y."/>
        </authorList>
    </citation>
    <scope>NUCLEOTIDE SEQUENCE</scope>
    <source>
        <strain evidence="6">R07B-5</strain>
    </source>
</reference>
<dbReference type="GO" id="GO:0032934">
    <property type="term" value="F:sterol binding"/>
    <property type="evidence" value="ECO:0007669"/>
    <property type="project" value="TreeGrafter"/>
</dbReference>
<accession>A0AAD9NAA7</accession>
<dbReference type="PANTHER" id="PTHR23319:SF4">
    <property type="entry name" value="GRAM DOMAIN CONTAINING 1B, ISOFORM E"/>
    <property type="match status" value="1"/>
</dbReference>
<comment type="caution">
    <text evidence="6">The sequence shown here is derived from an EMBL/GenBank/DDBJ whole genome shotgun (WGS) entry which is preliminary data.</text>
</comment>
<dbReference type="Proteomes" id="UP001209878">
    <property type="component" value="Unassembled WGS sequence"/>
</dbReference>
<protein>
    <recommendedName>
        <fullName evidence="5">VASt domain-containing protein</fullName>
    </recommendedName>
</protein>
<evidence type="ECO:0000256" key="2">
    <source>
        <dbReference type="ARBA" id="ARBA00023136"/>
    </source>
</evidence>
<dbReference type="GO" id="GO:0032366">
    <property type="term" value="P:intracellular sterol transport"/>
    <property type="evidence" value="ECO:0007669"/>
    <property type="project" value="TreeGrafter"/>
</dbReference>
<evidence type="ECO:0000313" key="7">
    <source>
        <dbReference type="Proteomes" id="UP001209878"/>
    </source>
</evidence>